<evidence type="ECO:0000313" key="3">
    <source>
        <dbReference type="EMBL" id="SFU63732.1"/>
    </source>
</evidence>
<dbReference type="Gene3D" id="1.10.10.630">
    <property type="entry name" value="DnaD domain-like"/>
    <property type="match status" value="2"/>
</dbReference>
<reference evidence="3 4" key="1">
    <citation type="submission" date="2016-10" db="EMBL/GenBank/DDBJ databases">
        <authorList>
            <person name="de Groot N.N."/>
        </authorList>
    </citation>
    <scope>NUCLEOTIDE SEQUENCE [LARGE SCALE GENOMIC DNA]</scope>
    <source>
        <strain evidence="3 4">KHGC13</strain>
    </source>
</reference>
<evidence type="ECO:0000259" key="2">
    <source>
        <dbReference type="Pfam" id="PF07261"/>
    </source>
</evidence>
<dbReference type="Pfam" id="PF07261">
    <property type="entry name" value="DnaB_2"/>
    <property type="match status" value="2"/>
</dbReference>
<proteinExistence type="inferred from homology"/>
<dbReference type="InterPro" id="IPR034829">
    <property type="entry name" value="DnaD-like_sf"/>
</dbReference>
<dbReference type="InterPro" id="IPR006343">
    <property type="entry name" value="DnaB/C_C"/>
</dbReference>
<dbReference type="RefSeq" id="WP_177207435.1">
    <property type="nucleotide sequence ID" value="NZ_FOWF01000023.1"/>
</dbReference>
<dbReference type="InterPro" id="IPR053162">
    <property type="entry name" value="DnaD"/>
</dbReference>
<feature type="domain" description="DnaB/C C-terminal" evidence="2">
    <location>
        <begin position="222"/>
        <end position="276"/>
    </location>
</feature>
<evidence type="ECO:0000256" key="1">
    <source>
        <dbReference type="ARBA" id="ARBA00093462"/>
    </source>
</evidence>
<accession>A0A1I7HSM3</accession>
<name>A0A1I7HSM3_9FIRM</name>
<keyword evidence="4" id="KW-1185">Reference proteome</keyword>
<dbReference type="SUPFAM" id="SSF158499">
    <property type="entry name" value="DnaD domain-like"/>
    <property type="match status" value="2"/>
</dbReference>
<dbReference type="NCBIfam" id="TIGR01446">
    <property type="entry name" value="DnaD_dom"/>
    <property type="match status" value="2"/>
</dbReference>
<dbReference type="EMBL" id="FPBT01000023">
    <property type="protein sequence ID" value="SFU63732.1"/>
    <property type="molecule type" value="Genomic_DNA"/>
</dbReference>
<evidence type="ECO:0000313" key="4">
    <source>
        <dbReference type="Proteomes" id="UP000198817"/>
    </source>
</evidence>
<comment type="similarity">
    <text evidence="1">Belongs to the DnaB/DnaD family.</text>
</comment>
<dbReference type="PANTHER" id="PTHR37293:SF5">
    <property type="entry name" value="DNA REPLICATION PROTEIN"/>
    <property type="match status" value="1"/>
</dbReference>
<feature type="domain" description="DnaB/C C-terminal" evidence="2">
    <location>
        <begin position="130"/>
        <end position="203"/>
    </location>
</feature>
<gene>
    <name evidence="3" type="ORF">SAMN05216508_12319</name>
</gene>
<dbReference type="STRING" id="155865.SAMN05216515_12318"/>
<dbReference type="AlphaFoldDB" id="A0A1I7HSM3"/>
<dbReference type="PANTHER" id="PTHR37293">
    <property type="entry name" value="PHAGE REPLICATION PROTEIN-RELATED"/>
    <property type="match status" value="1"/>
</dbReference>
<protein>
    <submittedName>
        <fullName evidence="3">DnaD and phage-associated domain-containing protein</fullName>
    </submittedName>
</protein>
<organism evidence="3 4">
    <name type="scientific">Eubacterium pyruvativorans</name>
    <dbReference type="NCBI Taxonomy" id="155865"/>
    <lineage>
        <taxon>Bacteria</taxon>
        <taxon>Bacillati</taxon>
        <taxon>Bacillota</taxon>
        <taxon>Clostridia</taxon>
        <taxon>Eubacteriales</taxon>
        <taxon>Eubacteriaceae</taxon>
        <taxon>Eubacterium</taxon>
    </lineage>
</organism>
<dbReference type="Proteomes" id="UP000198817">
    <property type="component" value="Unassembled WGS sequence"/>
</dbReference>
<sequence length="419" mass="48509">MIFSSRKPRDIYLLDSHLENVFINEFLPAAPGDYVKVYVYGRMYAEHHLEITDQMMAEQLGLTSEQMEDAWNYWEQLGAVKRSYATGPDGKADGKVEFLSMKEMMYVPESEEEPEEEENVLGNRQVRELFDETEQILGRTLSSKELGDILSWIQEDHIPTEVIQEAVRYSQERGKNSIRYISSVVHGWAAEGLNTLEKVRQHQEEADQRHYQQKRIMKALGFTRNVTEEEARMIDSWFDEMGYSMDKVLEACRKTTGISSPNFNYVNQVLLNWKNEADRRGVADVNRSAGVSQATLNKYYDFLRRKAEDDAEERTREIYRKIPRIQEIDEAVQKLGAELSKIILTGHDAGQNQEVRAKMDRLAEERAVILTEHDFEMDYTDVHYKCDKCGDTGITDVGERCTCVPERMAEAEVWAHTAK</sequence>